<evidence type="ECO:0000259" key="2">
    <source>
        <dbReference type="Pfam" id="PF01636"/>
    </source>
</evidence>
<protein>
    <submittedName>
        <fullName evidence="3">Aminoglycoside 3'-phosphotransferase/choline kinase domain protein</fullName>
    </submittedName>
</protein>
<dbReference type="Gene3D" id="3.30.200.20">
    <property type="entry name" value="Phosphorylase Kinase, domain 1"/>
    <property type="match status" value="1"/>
</dbReference>
<feature type="domain" description="Aminoglycoside phosphotransferase" evidence="2">
    <location>
        <begin position="58"/>
        <end position="171"/>
    </location>
</feature>
<accession>A0ABR1TIX6</accession>
<reference evidence="3 4" key="1">
    <citation type="submission" date="2023-01" db="EMBL/GenBank/DDBJ databases">
        <title>Analysis of 21 Apiospora genomes using comparative genomics revels a genus with tremendous synthesis potential of carbohydrate active enzymes and secondary metabolites.</title>
        <authorList>
            <person name="Sorensen T."/>
        </authorList>
    </citation>
    <scope>NUCLEOTIDE SEQUENCE [LARGE SCALE GENOMIC DNA]</scope>
    <source>
        <strain evidence="3 4">CBS 83171</strain>
    </source>
</reference>
<dbReference type="InterPro" id="IPR011009">
    <property type="entry name" value="Kinase-like_dom_sf"/>
</dbReference>
<dbReference type="GO" id="GO:0016301">
    <property type="term" value="F:kinase activity"/>
    <property type="evidence" value="ECO:0007669"/>
    <property type="project" value="UniProtKB-KW"/>
</dbReference>
<feature type="compositionally biased region" description="Basic and acidic residues" evidence="1">
    <location>
        <begin position="291"/>
        <end position="302"/>
    </location>
</feature>
<keyword evidence="4" id="KW-1185">Reference proteome</keyword>
<feature type="compositionally biased region" description="Acidic residues" evidence="1">
    <location>
        <begin position="407"/>
        <end position="451"/>
    </location>
</feature>
<keyword evidence="3" id="KW-0418">Kinase</keyword>
<dbReference type="SUPFAM" id="SSF56112">
    <property type="entry name" value="Protein kinase-like (PK-like)"/>
    <property type="match status" value="1"/>
</dbReference>
<dbReference type="EMBL" id="JAQQWM010000009">
    <property type="protein sequence ID" value="KAK8046588.1"/>
    <property type="molecule type" value="Genomic_DNA"/>
</dbReference>
<dbReference type="PANTHER" id="PTHR21310">
    <property type="entry name" value="AMINOGLYCOSIDE PHOSPHOTRANSFERASE-RELATED-RELATED"/>
    <property type="match status" value="1"/>
</dbReference>
<proteinExistence type="predicted"/>
<dbReference type="InterPro" id="IPR002575">
    <property type="entry name" value="Aminoglycoside_PTrfase"/>
</dbReference>
<gene>
    <name evidence="3" type="ORF">PG996_014652</name>
</gene>
<dbReference type="Pfam" id="PF01636">
    <property type="entry name" value="APH"/>
    <property type="match status" value="1"/>
</dbReference>
<evidence type="ECO:0000256" key="1">
    <source>
        <dbReference type="SAM" id="MobiDB-lite"/>
    </source>
</evidence>
<keyword evidence="3" id="KW-0808">Transferase</keyword>
<dbReference type="Proteomes" id="UP001446871">
    <property type="component" value="Unassembled WGS sequence"/>
</dbReference>
<name>A0ABR1TIX6_9PEZI</name>
<evidence type="ECO:0000313" key="3">
    <source>
        <dbReference type="EMBL" id="KAK8046588.1"/>
    </source>
</evidence>
<organism evidence="3 4">
    <name type="scientific">Apiospora saccharicola</name>
    <dbReference type="NCBI Taxonomy" id="335842"/>
    <lineage>
        <taxon>Eukaryota</taxon>
        <taxon>Fungi</taxon>
        <taxon>Dikarya</taxon>
        <taxon>Ascomycota</taxon>
        <taxon>Pezizomycotina</taxon>
        <taxon>Sordariomycetes</taxon>
        <taxon>Xylariomycetidae</taxon>
        <taxon>Amphisphaeriales</taxon>
        <taxon>Apiosporaceae</taxon>
        <taxon>Apiospora</taxon>
    </lineage>
</organism>
<feature type="region of interest" description="Disordered" evidence="1">
    <location>
        <begin position="406"/>
        <end position="496"/>
    </location>
</feature>
<comment type="caution">
    <text evidence="3">The sequence shown here is derived from an EMBL/GenBank/DDBJ whole genome shotgun (WGS) entry which is preliminary data.</text>
</comment>
<dbReference type="PANTHER" id="PTHR21310:SF13">
    <property type="entry name" value="AMINOGLYCOSIDE PHOSPHOTRANSFERASE DOMAIN-CONTAINING PROTEIN"/>
    <property type="match status" value="1"/>
</dbReference>
<feature type="region of interest" description="Disordered" evidence="1">
    <location>
        <begin position="291"/>
        <end position="322"/>
    </location>
</feature>
<dbReference type="InterPro" id="IPR051678">
    <property type="entry name" value="AGP_Transferase"/>
</dbReference>
<sequence>MSSQDDTRRAGLVWKEDLFQLTPTWEHEPSLDAIREVCCEHLGLSVDNVTREGEGACTITFRAAGALNRVYAVDSVKGKFIMRVTLPVDPGYKTRGEVSTLRFIRENTTIPVPEVVAFDDTSSSKIGFEWILMEFISGQSLHYCWRKLTMEQKTKLVHRVAELQSQLFQFRSIGNSSTLRGIGSLGTDTDFDIPGRIVSFPFVEGDCYDYNVPRGPFRSSHDWLQSRLQIILLKKLEEIENAEDDDDEALARDGLEASQYDQGHIAGIIDWECVSAMPSWMVTKTPAFLKGRERDEEPSRDEYADETEEDRELDRQCGTNDGLDNEGKNELYWIHLKEYESTQLKKVYDTSMQQMLPTWKETLKDAELQLDFYQCVENAAVSLDCHTACVWAKSIEKGVMVRKDDAMEIDDDEDSEDEDDEDDGIEDDGSEDDGIEDDEHGIDDHEDDEHDDDHHKDDVPQSDDHKDKEHENEKHENEEHKNKEHENEDRELGIWL</sequence>
<feature type="compositionally biased region" description="Basic and acidic residues" evidence="1">
    <location>
        <begin position="452"/>
        <end position="496"/>
    </location>
</feature>
<evidence type="ECO:0000313" key="4">
    <source>
        <dbReference type="Proteomes" id="UP001446871"/>
    </source>
</evidence>